<evidence type="ECO:0000313" key="1">
    <source>
        <dbReference type="EMBL" id="KOF80704.1"/>
    </source>
</evidence>
<dbReference type="AlphaFoldDB" id="A0A0L8GV60"/>
<sequence length="60" mass="7219">MERGRIFHRGSRKIKLFFQANGHFRDKQNSFSIIISVNLVLKLKRNLQHQRFGFRYAIIS</sequence>
<organism evidence="1">
    <name type="scientific">Octopus bimaculoides</name>
    <name type="common">California two-spotted octopus</name>
    <dbReference type="NCBI Taxonomy" id="37653"/>
    <lineage>
        <taxon>Eukaryota</taxon>
        <taxon>Metazoa</taxon>
        <taxon>Spiralia</taxon>
        <taxon>Lophotrochozoa</taxon>
        <taxon>Mollusca</taxon>
        <taxon>Cephalopoda</taxon>
        <taxon>Coleoidea</taxon>
        <taxon>Octopodiformes</taxon>
        <taxon>Octopoda</taxon>
        <taxon>Incirrata</taxon>
        <taxon>Octopodidae</taxon>
        <taxon>Octopus</taxon>
    </lineage>
</organism>
<accession>A0A0L8GV60</accession>
<gene>
    <name evidence="1" type="ORF">OCBIM_22027523mg</name>
</gene>
<reference evidence="1" key="1">
    <citation type="submission" date="2015-07" db="EMBL/GenBank/DDBJ databases">
        <title>MeaNS - Measles Nucleotide Surveillance Program.</title>
        <authorList>
            <person name="Tran T."/>
            <person name="Druce J."/>
        </authorList>
    </citation>
    <scope>NUCLEOTIDE SEQUENCE</scope>
    <source>
        <strain evidence="1">UCB-OBI-ISO-001</strain>
        <tissue evidence="1">Gonad</tissue>
    </source>
</reference>
<protein>
    <submittedName>
        <fullName evidence="1">Uncharacterized protein</fullName>
    </submittedName>
</protein>
<name>A0A0L8GV60_OCTBM</name>
<proteinExistence type="predicted"/>
<dbReference type="EMBL" id="KQ420299">
    <property type="protein sequence ID" value="KOF80704.1"/>
    <property type="molecule type" value="Genomic_DNA"/>
</dbReference>